<organism evidence="1 2">
    <name type="scientific">Hoylesella timonensis</name>
    <dbReference type="NCBI Taxonomy" id="386414"/>
    <lineage>
        <taxon>Bacteria</taxon>
        <taxon>Pseudomonadati</taxon>
        <taxon>Bacteroidota</taxon>
        <taxon>Bacteroidia</taxon>
        <taxon>Bacteroidales</taxon>
        <taxon>Prevotellaceae</taxon>
        <taxon>Hoylesella</taxon>
    </lineage>
</organism>
<dbReference type="InterPro" id="IPR008969">
    <property type="entry name" value="CarboxyPept-like_regulatory"/>
</dbReference>
<dbReference type="SUPFAM" id="SSF49464">
    <property type="entry name" value="Carboxypeptidase regulatory domain-like"/>
    <property type="match status" value="1"/>
</dbReference>
<gene>
    <name evidence="1" type="ORF">CJ232_02970</name>
</gene>
<dbReference type="Gene3D" id="2.60.40.1120">
    <property type="entry name" value="Carboxypeptidase-like, regulatory domain"/>
    <property type="match status" value="1"/>
</dbReference>
<accession>A0A2N6Q7A7</accession>
<evidence type="ECO:0000313" key="1">
    <source>
        <dbReference type="EMBL" id="PMC10878.1"/>
    </source>
</evidence>
<name>A0A2N6Q7A7_9BACT</name>
<dbReference type="Pfam" id="PF13715">
    <property type="entry name" value="CarbopepD_reg_2"/>
    <property type="match status" value="1"/>
</dbReference>
<dbReference type="RefSeq" id="WP_102187897.1">
    <property type="nucleotide sequence ID" value="NZ_PNGI01000004.1"/>
</dbReference>
<evidence type="ECO:0000313" key="2">
    <source>
        <dbReference type="Proteomes" id="UP000235661"/>
    </source>
</evidence>
<protein>
    <recommendedName>
        <fullName evidence="3">Outer membrane protein beta-barrel domain-containing protein</fullName>
    </recommendedName>
</protein>
<proteinExistence type="predicted"/>
<dbReference type="Proteomes" id="UP000235661">
    <property type="component" value="Unassembled WGS sequence"/>
</dbReference>
<dbReference type="SUPFAM" id="SSF56935">
    <property type="entry name" value="Porins"/>
    <property type="match status" value="1"/>
</dbReference>
<sequence length="770" mass="87090">MKKNIALVILFIICTYKAFAGDLLGMICNESNRPLEMVNVMIRSPKDNRVIAVTETSANGKFTIRTLNSGTYILKCTRLGYQDYNAEIKMKENENLDLGRLIMPQTSIQIDEVAVVANRNVFTTDKQSIYPSKLQVEQSTGGLELLKKLPIPLLDINPISRTISTLDPQGGVIVLINEMPSDANDIAILDPKRIKKVEVIRNPGMKYGSNLAMAVNIVLYNAEDGVSAGVNTSNSTKIIYGYNNLFGTYIHKNSQLTISQSENFQNSSNQISDDLRKYLLPTGDWQTIHIQTLSSRAVSFTHGTTVKYNLTVPDKYVFQAIGYINSHRNPKNNRSDLISGDGLSGHMSETNIRDQYLSPALNLYLKKNLPKNQTFMFNIVGTYISSNYDYSYSTDKSNFKSSYVVEGKKISAIGELRYSKNFQWGAIASGLRSFYGNTTNLYSGRTQSKPQMRNLNSDIYVQVEGRWKQFSGRTTLALNDQCYAQNNEKYHKVTMSPQISLNYSLASNFSLGYGFNLVSRLPSLAHLNGAAIQLDVWERKIGNPLLQPFNHIENSLSATYYTPKFYGMISAVYASNKHAIMPSLIRSENLERISFDNIIRNERDMNQVALTAYLRYAMLNNKLVFSATGSYNYFNAMSDLYTNKRGFFFGDLSIEGYIGRFSFLAGLRSRYNSLFAETVWFNEYTNSLSATYKYKNFSVGLTWEQPLQSSGTNNRIETKNDYVYKLVKNINKEAGNHVLVTFSWRWNHGFKSKSQEADVDNRDTDSGILK</sequence>
<dbReference type="EMBL" id="PNGI01000004">
    <property type="protein sequence ID" value="PMC10878.1"/>
    <property type="molecule type" value="Genomic_DNA"/>
</dbReference>
<reference evidence="1 2" key="1">
    <citation type="submission" date="2017-09" db="EMBL/GenBank/DDBJ databases">
        <title>Bacterial strain isolated from the female urinary microbiota.</title>
        <authorList>
            <person name="Thomas-White K."/>
            <person name="Kumar N."/>
            <person name="Forster S."/>
            <person name="Putonti C."/>
            <person name="Lawley T."/>
            <person name="Wolfe A.J."/>
        </authorList>
    </citation>
    <scope>NUCLEOTIDE SEQUENCE [LARGE SCALE GENOMIC DNA]</scope>
    <source>
        <strain evidence="1 2">UMB0818</strain>
    </source>
</reference>
<comment type="caution">
    <text evidence="1">The sequence shown here is derived from an EMBL/GenBank/DDBJ whole genome shotgun (WGS) entry which is preliminary data.</text>
</comment>
<dbReference type="AlphaFoldDB" id="A0A2N6Q7A7"/>
<evidence type="ECO:0008006" key="3">
    <source>
        <dbReference type="Google" id="ProtNLM"/>
    </source>
</evidence>